<evidence type="ECO:0000313" key="3">
    <source>
        <dbReference type="EMBL" id="KAJ4837308.1"/>
    </source>
</evidence>
<comment type="caution">
    <text evidence="3">The sequence shown here is derived from an EMBL/GenBank/DDBJ whole genome shotgun (WGS) entry which is preliminary data.</text>
</comment>
<evidence type="ECO:0000259" key="2">
    <source>
        <dbReference type="Pfam" id="PF03372"/>
    </source>
</evidence>
<organism evidence="3 4">
    <name type="scientific">Turnera subulata</name>
    <dbReference type="NCBI Taxonomy" id="218843"/>
    <lineage>
        <taxon>Eukaryota</taxon>
        <taxon>Viridiplantae</taxon>
        <taxon>Streptophyta</taxon>
        <taxon>Embryophyta</taxon>
        <taxon>Tracheophyta</taxon>
        <taxon>Spermatophyta</taxon>
        <taxon>Magnoliopsida</taxon>
        <taxon>eudicotyledons</taxon>
        <taxon>Gunneridae</taxon>
        <taxon>Pentapetalae</taxon>
        <taxon>rosids</taxon>
        <taxon>fabids</taxon>
        <taxon>Malpighiales</taxon>
        <taxon>Passifloraceae</taxon>
        <taxon>Turnera</taxon>
    </lineage>
</organism>
<feature type="compositionally biased region" description="Polar residues" evidence="1">
    <location>
        <begin position="21"/>
        <end position="31"/>
    </location>
</feature>
<feature type="compositionally biased region" description="Polar residues" evidence="1">
    <location>
        <begin position="1"/>
        <end position="10"/>
    </location>
</feature>
<evidence type="ECO:0000313" key="4">
    <source>
        <dbReference type="Proteomes" id="UP001141552"/>
    </source>
</evidence>
<feature type="region of interest" description="Disordered" evidence="1">
    <location>
        <begin position="1"/>
        <end position="31"/>
    </location>
</feature>
<dbReference type="Proteomes" id="UP001141552">
    <property type="component" value="Unassembled WGS sequence"/>
</dbReference>
<accession>A0A9Q0FTM1</accession>
<dbReference type="Gene3D" id="3.60.10.10">
    <property type="entry name" value="Endonuclease/exonuclease/phosphatase"/>
    <property type="match status" value="1"/>
</dbReference>
<feature type="compositionally biased region" description="Pro residues" evidence="1">
    <location>
        <begin position="68"/>
        <end position="77"/>
    </location>
</feature>
<dbReference type="EMBL" id="JAKUCV010003878">
    <property type="protein sequence ID" value="KAJ4837308.1"/>
    <property type="molecule type" value="Genomic_DNA"/>
</dbReference>
<reference evidence="3" key="1">
    <citation type="submission" date="2022-02" db="EMBL/GenBank/DDBJ databases">
        <authorList>
            <person name="Henning P.M."/>
            <person name="McCubbin A.G."/>
            <person name="Shore J.S."/>
        </authorList>
    </citation>
    <scope>NUCLEOTIDE SEQUENCE</scope>
    <source>
        <strain evidence="3">F60SS</strain>
        <tissue evidence="3">Leaves</tissue>
    </source>
</reference>
<gene>
    <name evidence="3" type="ORF">Tsubulata_046410</name>
</gene>
<protein>
    <recommendedName>
        <fullName evidence="2">Endonuclease/exonuclease/phosphatase domain-containing protein</fullName>
    </recommendedName>
</protein>
<dbReference type="Pfam" id="PF03372">
    <property type="entry name" value="Exo_endo_phos"/>
    <property type="match status" value="1"/>
</dbReference>
<dbReference type="InterPro" id="IPR036691">
    <property type="entry name" value="Endo/exonu/phosph_ase_sf"/>
</dbReference>
<evidence type="ECO:0000256" key="1">
    <source>
        <dbReference type="SAM" id="MobiDB-lite"/>
    </source>
</evidence>
<dbReference type="AlphaFoldDB" id="A0A9Q0FTM1"/>
<name>A0A9Q0FTM1_9ROSI</name>
<dbReference type="SUPFAM" id="SSF56219">
    <property type="entry name" value="DNase I-like"/>
    <property type="match status" value="1"/>
</dbReference>
<feature type="domain" description="Endonuclease/exonuclease/phosphatase" evidence="2">
    <location>
        <begin position="128"/>
        <end position="317"/>
    </location>
</feature>
<dbReference type="InterPro" id="IPR005135">
    <property type="entry name" value="Endo/exonuclease/phosphatase"/>
</dbReference>
<feature type="region of interest" description="Disordered" evidence="1">
    <location>
        <begin position="62"/>
        <end position="81"/>
    </location>
</feature>
<dbReference type="PANTHER" id="PTHR33710:SF77">
    <property type="entry name" value="DNASE I-LIKE SUPERFAMILY PROTEIN"/>
    <property type="match status" value="1"/>
</dbReference>
<dbReference type="GO" id="GO:0003824">
    <property type="term" value="F:catalytic activity"/>
    <property type="evidence" value="ECO:0007669"/>
    <property type="project" value="InterPro"/>
</dbReference>
<sequence length="356" mass="40439">MSTQPPQTFNPVLYQNPPKVQANNPASSTTRKIPAQQKLLVQPQNHSVVVFGKKDHQTVIDPLNSNPSPTPSIPNPQPFTNNIPPDKPPNISPVIPRNLETASITVKDPLKGIIMGDDQLMDDSMEVTANSEGAGKPQFRRMMKEMANQYRPNLVIIMEPKISGRKASRVIRRLGFPNSHRVDASRFAGGIWFLWDATHVTISILHNHPQWREYLWQNLLSLASSINEPWLLSGDFNAILFGRERLTRRRRNGRADKAFVDCVHSIALIDLEFAGPVFTWKSGTRQARLDRMLCNKLWRLQYPEATVFHLPKICSDHRPLLLRPVATDNPSTGSRPFRFQAAWLLHADFSRFVKDN</sequence>
<reference evidence="3" key="2">
    <citation type="journal article" date="2023" name="Plants (Basel)">
        <title>Annotation of the Turnera subulata (Passifloraceae) Draft Genome Reveals the S-Locus Evolved after the Divergence of Turneroideae from Passifloroideae in a Stepwise Manner.</title>
        <authorList>
            <person name="Henning P.M."/>
            <person name="Roalson E.H."/>
            <person name="Mir W."/>
            <person name="McCubbin A.G."/>
            <person name="Shore J.S."/>
        </authorList>
    </citation>
    <scope>NUCLEOTIDE SEQUENCE</scope>
    <source>
        <strain evidence="3">F60SS</strain>
    </source>
</reference>
<keyword evidence="4" id="KW-1185">Reference proteome</keyword>
<proteinExistence type="predicted"/>
<dbReference type="PANTHER" id="PTHR33710">
    <property type="entry name" value="BNAC02G09200D PROTEIN"/>
    <property type="match status" value="1"/>
</dbReference>
<dbReference type="OrthoDB" id="1750980at2759"/>